<proteinExistence type="predicted"/>
<dbReference type="EMBL" id="CAJZBQ010000018">
    <property type="protein sequence ID" value="CAG9317275.1"/>
    <property type="molecule type" value="Genomic_DNA"/>
</dbReference>
<dbReference type="AlphaFoldDB" id="A0AAU9J985"/>
<sequence>MEQPFYVKSDNFAPAQKKSINVAEAYDLEESSPFTSIFVNKDPKKINDPQEKNKEIFASPERPELTIADLEPPSTERNLLALAKSSRASDTFALSKTTDGSLLKSKLSVRFSDTDQSGQITPISIIEEKKSANSLDTIENTYDNLKQKETKHLEIARPHCPTCRCALELPEKQHENEKASLGVSERDIKYLSSLGSSSLLKSNYPGYLQFESPVIQKIQRPYSSPIKLDSQKTPRIYISPIYNPATSPSHIFRERLNRRILSFEKNSPNGYNLYRKTY</sequence>
<evidence type="ECO:0000313" key="2">
    <source>
        <dbReference type="Proteomes" id="UP001162131"/>
    </source>
</evidence>
<gene>
    <name evidence="1" type="ORF">BSTOLATCC_MIC18528</name>
</gene>
<name>A0AAU9J985_9CILI</name>
<dbReference type="Proteomes" id="UP001162131">
    <property type="component" value="Unassembled WGS sequence"/>
</dbReference>
<accession>A0AAU9J985</accession>
<comment type="caution">
    <text evidence="1">The sequence shown here is derived from an EMBL/GenBank/DDBJ whole genome shotgun (WGS) entry which is preliminary data.</text>
</comment>
<keyword evidence="2" id="KW-1185">Reference proteome</keyword>
<reference evidence="1" key="1">
    <citation type="submission" date="2021-09" db="EMBL/GenBank/DDBJ databases">
        <authorList>
            <consortium name="AG Swart"/>
            <person name="Singh M."/>
            <person name="Singh A."/>
            <person name="Seah K."/>
            <person name="Emmerich C."/>
        </authorList>
    </citation>
    <scope>NUCLEOTIDE SEQUENCE</scope>
    <source>
        <strain evidence="1">ATCC30299</strain>
    </source>
</reference>
<protein>
    <submittedName>
        <fullName evidence="1">Uncharacterized protein</fullName>
    </submittedName>
</protein>
<evidence type="ECO:0000313" key="1">
    <source>
        <dbReference type="EMBL" id="CAG9317275.1"/>
    </source>
</evidence>
<organism evidence="1 2">
    <name type="scientific">Blepharisma stoltei</name>
    <dbReference type="NCBI Taxonomy" id="1481888"/>
    <lineage>
        <taxon>Eukaryota</taxon>
        <taxon>Sar</taxon>
        <taxon>Alveolata</taxon>
        <taxon>Ciliophora</taxon>
        <taxon>Postciliodesmatophora</taxon>
        <taxon>Heterotrichea</taxon>
        <taxon>Heterotrichida</taxon>
        <taxon>Blepharismidae</taxon>
        <taxon>Blepharisma</taxon>
    </lineage>
</organism>